<dbReference type="AlphaFoldDB" id="C8W136"/>
<gene>
    <name evidence="6" type="ordered locus">Dtox_2650</name>
</gene>
<dbReference type="InterPro" id="IPR009057">
    <property type="entry name" value="Homeodomain-like_sf"/>
</dbReference>
<evidence type="ECO:0000256" key="4">
    <source>
        <dbReference type="PROSITE-ProRule" id="PRU00335"/>
    </source>
</evidence>
<keyword evidence="1" id="KW-0805">Transcription regulation</keyword>
<keyword evidence="7" id="KW-1185">Reference proteome</keyword>
<keyword evidence="3" id="KW-0804">Transcription</keyword>
<dbReference type="PANTHER" id="PTHR30055:SF234">
    <property type="entry name" value="HTH-TYPE TRANSCRIPTIONAL REGULATOR BETI"/>
    <property type="match status" value="1"/>
</dbReference>
<dbReference type="KEGG" id="dae:Dtox_2650"/>
<accession>C8W136</accession>
<dbReference type="InterPro" id="IPR050109">
    <property type="entry name" value="HTH-type_TetR-like_transc_reg"/>
</dbReference>
<dbReference type="GO" id="GO:0000976">
    <property type="term" value="F:transcription cis-regulatory region binding"/>
    <property type="evidence" value="ECO:0007669"/>
    <property type="project" value="TreeGrafter"/>
</dbReference>
<dbReference type="RefSeq" id="WP_015758126.1">
    <property type="nucleotide sequence ID" value="NC_013216.1"/>
</dbReference>
<dbReference type="PANTHER" id="PTHR30055">
    <property type="entry name" value="HTH-TYPE TRANSCRIPTIONAL REGULATOR RUTR"/>
    <property type="match status" value="1"/>
</dbReference>
<proteinExistence type="predicted"/>
<dbReference type="SUPFAM" id="SSF46689">
    <property type="entry name" value="Homeodomain-like"/>
    <property type="match status" value="1"/>
</dbReference>
<evidence type="ECO:0000313" key="7">
    <source>
        <dbReference type="Proteomes" id="UP000002217"/>
    </source>
</evidence>
<dbReference type="HOGENOM" id="CLU_069356_12_2_9"/>
<dbReference type="SUPFAM" id="SSF48498">
    <property type="entry name" value="Tetracyclin repressor-like, C-terminal domain"/>
    <property type="match status" value="1"/>
</dbReference>
<organism evidence="6 7">
    <name type="scientific">Desulfofarcimen acetoxidans (strain ATCC 49208 / DSM 771 / KCTC 5769 / VKM B-1644 / 5575)</name>
    <name type="common">Desulfotomaculum acetoxidans</name>
    <dbReference type="NCBI Taxonomy" id="485916"/>
    <lineage>
        <taxon>Bacteria</taxon>
        <taxon>Bacillati</taxon>
        <taxon>Bacillota</taxon>
        <taxon>Clostridia</taxon>
        <taxon>Eubacteriales</taxon>
        <taxon>Peptococcaceae</taxon>
        <taxon>Desulfofarcimen</taxon>
    </lineage>
</organism>
<evidence type="ECO:0000256" key="2">
    <source>
        <dbReference type="ARBA" id="ARBA00023125"/>
    </source>
</evidence>
<evidence type="ECO:0000259" key="5">
    <source>
        <dbReference type="PROSITE" id="PS50977"/>
    </source>
</evidence>
<dbReference type="PRINTS" id="PR00455">
    <property type="entry name" value="HTHTETR"/>
</dbReference>
<reference evidence="6 7" key="1">
    <citation type="journal article" date="2009" name="Stand. Genomic Sci.">
        <title>Complete genome sequence of Desulfotomaculum acetoxidans type strain (5575).</title>
        <authorList>
            <person name="Spring S."/>
            <person name="Lapidus A."/>
            <person name="Schroder M."/>
            <person name="Gleim D."/>
            <person name="Sims D."/>
            <person name="Meincke L."/>
            <person name="Glavina Del Rio T."/>
            <person name="Tice H."/>
            <person name="Copeland A."/>
            <person name="Cheng J.F."/>
            <person name="Lucas S."/>
            <person name="Chen F."/>
            <person name="Nolan M."/>
            <person name="Bruce D."/>
            <person name="Goodwin L."/>
            <person name="Pitluck S."/>
            <person name="Ivanova N."/>
            <person name="Mavromatis K."/>
            <person name="Mikhailova N."/>
            <person name="Pati A."/>
            <person name="Chen A."/>
            <person name="Palaniappan K."/>
            <person name="Land M."/>
            <person name="Hauser L."/>
            <person name="Chang Y.J."/>
            <person name="Jeffries C.D."/>
            <person name="Chain P."/>
            <person name="Saunders E."/>
            <person name="Brettin T."/>
            <person name="Detter J.C."/>
            <person name="Goker M."/>
            <person name="Bristow J."/>
            <person name="Eisen J.A."/>
            <person name="Markowitz V."/>
            <person name="Hugenholtz P."/>
            <person name="Kyrpides N.C."/>
            <person name="Klenk H.P."/>
            <person name="Han C."/>
        </authorList>
    </citation>
    <scope>NUCLEOTIDE SEQUENCE [LARGE SCALE GENOMIC DNA]</scope>
    <source>
        <strain evidence="7">ATCC 49208 / DSM 771 / VKM B-1644</strain>
    </source>
</reference>
<feature type="DNA-binding region" description="H-T-H motif" evidence="4">
    <location>
        <begin position="40"/>
        <end position="59"/>
    </location>
</feature>
<dbReference type="GO" id="GO:0045892">
    <property type="term" value="P:negative regulation of DNA-templated transcription"/>
    <property type="evidence" value="ECO:0007669"/>
    <property type="project" value="UniProtKB-ARBA"/>
</dbReference>
<dbReference type="eggNOG" id="COG1309">
    <property type="taxonomic scope" value="Bacteria"/>
</dbReference>
<dbReference type="GO" id="GO:0003700">
    <property type="term" value="F:DNA-binding transcription factor activity"/>
    <property type="evidence" value="ECO:0007669"/>
    <property type="project" value="TreeGrafter"/>
</dbReference>
<keyword evidence="2 4" id="KW-0238">DNA-binding</keyword>
<evidence type="ECO:0000256" key="1">
    <source>
        <dbReference type="ARBA" id="ARBA00023015"/>
    </source>
</evidence>
<sequence length="211" mass="24540">MQSNDSSDGNRYERRKEETRQKIINAAINLFNRQGFDATTMEQIAEEADIARKTLYNHFSFKEAIIIEYLQRFVRERVPEIYSLIQEHTDTRSRLVAVLNRVTDWLISEKVPKDVFNIYLSYQMQKLLTSSVDEIQRTGAQNYLAQIIKLGQEAGEIRQDLSFDVLLSQADNIRVSVGIRWYTDPEQFSVQDYIAESVDLFLQGAIDKTSK</sequence>
<dbReference type="InterPro" id="IPR036271">
    <property type="entry name" value="Tet_transcr_reg_TetR-rel_C_sf"/>
</dbReference>
<evidence type="ECO:0000256" key="3">
    <source>
        <dbReference type="ARBA" id="ARBA00023163"/>
    </source>
</evidence>
<dbReference type="PROSITE" id="PS50977">
    <property type="entry name" value="HTH_TETR_2"/>
    <property type="match status" value="1"/>
</dbReference>
<dbReference type="OrthoDB" id="268339at2"/>
<dbReference type="InterPro" id="IPR001647">
    <property type="entry name" value="HTH_TetR"/>
</dbReference>
<dbReference type="Pfam" id="PF00440">
    <property type="entry name" value="TetR_N"/>
    <property type="match status" value="1"/>
</dbReference>
<dbReference type="STRING" id="485916.Dtox_2650"/>
<protein>
    <submittedName>
        <fullName evidence="6">Transcriptional regulator, TetR family</fullName>
    </submittedName>
</protein>
<dbReference type="Proteomes" id="UP000002217">
    <property type="component" value="Chromosome"/>
</dbReference>
<dbReference type="EMBL" id="CP001720">
    <property type="protein sequence ID" value="ACV63432.1"/>
    <property type="molecule type" value="Genomic_DNA"/>
</dbReference>
<feature type="domain" description="HTH tetR-type" evidence="5">
    <location>
        <begin position="17"/>
        <end position="77"/>
    </location>
</feature>
<name>C8W136_DESAS</name>
<evidence type="ECO:0000313" key="6">
    <source>
        <dbReference type="EMBL" id="ACV63432.1"/>
    </source>
</evidence>
<dbReference type="Gene3D" id="1.10.357.10">
    <property type="entry name" value="Tetracycline Repressor, domain 2"/>
    <property type="match status" value="1"/>
</dbReference>
<dbReference type="FunFam" id="1.10.10.60:FF:000141">
    <property type="entry name" value="TetR family transcriptional regulator"/>
    <property type="match status" value="1"/>
</dbReference>